<dbReference type="EMBL" id="AJMT01000038">
    <property type="protein sequence ID" value="EIG29932.1"/>
    <property type="molecule type" value="Genomic_DNA"/>
</dbReference>
<name>I2NVS1_NEISI</name>
<protein>
    <submittedName>
        <fullName evidence="1">Uncharacterized protein</fullName>
    </submittedName>
</protein>
<gene>
    <name evidence="1" type="ORF">HMPREF1051_2783</name>
</gene>
<dbReference type="Proteomes" id="UP000004473">
    <property type="component" value="Unassembled WGS sequence"/>
</dbReference>
<proteinExistence type="predicted"/>
<organism evidence="1 2">
    <name type="scientific">Neisseria sicca VK64</name>
    <dbReference type="NCBI Taxonomy" id="1095748"/>
    <lineage>
        <taxon>Bacteria</taxon>
        <taxon>Pseudomonadati</taxon>
        <taxon>Pseudomonadota</taxon>
        <taxon>Betaproteobacteria</taxon>
        <taxon>Neisseriales</taxon>
        <taxon>Neisseriaceae</taxon>
        <taxon>Neisseria</taxon>
    </lineage>
</organism>
<evidence type="ECO:0000313" key="1">
    <source>
        <dbReference type="EMBL" id="EIG29932.1"/>
    </source>
</evidence>
<dbReference type="AlphaFoldDB" id="I2NVS1"/>
<comment type="caution">
    <text evidence="1">The sequence shown here is derived from an EMBL/GenBank/DDBJ whole genome shotgun (WGS) entry which is preliminary data.</text>
</comment>
<accession>I2NVS1</accession>
<dbReference type="PATRIC" id="fig|1095748.3.peg.539"/>
<sequence>MGTQSKKGRLETEYSFQTTLISKSFIYDHIQQYIVQLQLQG</sequence>
<evidence type="ECO:0000313" key="2">
    <source>
        <dbReference type="Proteomes" id="UP000004473"/>
    </source>
</evidence>
<reference evidence="1 2" key="1">
    <citation type="submission" date="2012-04" db="EMBL/GenBank/DDBJ databases">
        <authorList>
            <person name="Harkins D.M."/>
            <person name="Madupu R."/>
            <person name="Durkin A.S."/>
            <person name="Torralba M."/>
            <person name="Methe B."/>
            <person name="Sutton G.G."/>
            <person name="Nelson K.E."/>
        </authorList>
    </citation>
    <scope>NUCLEOTIDE SEQUENCE [LARGE SCALE GENOMIC DNA]</scope>
    <source>
        <strain evidence="1 2">VK64</strain>
    </source>
</reference>